<evidence type="ECO:0000313" key="10">
    <source>
        <dbReference type="Proteomes" id="UP000664815"/>
    </source>
</evidence>
<comment type="pathway">
    <text evidence="1">Amino-acid biosynthesis; L-tryptophan biosynthesis; L-tryptophan from chorismate: step 5/5.</text>
</comment>
<dbReference type="InterPro" id="IPR002028">
    <property type="entry name" value="Trp_synthase_suA"/>
</dbReference>
<reference evidence="9" key="1">
    <citation type="submission" date="2021-02" db="EMBL/GenBank/DDBJ databases">
        <title>Thiocyanate and organic carbon inputs drive convergent selection for specific autotrophic Afipia and Thiobacillus strains within complex microbiomes.</title>
        <authorList>
            <person name="Huddy R.J."/>
            <person name="Sachdeva R."/>
            <person name="Kadzinga F."/>
            <person name="Kantor R.S."/>
            <person name="Harrison S.T.L."/>
            <person name="Banfield J.F."/>
        </authorList>
    </citation>
    <scope>NUCLEOTIDE SEQUENCE</scope>
    <source>
        <strain evidence="9">SCN18_10_11_15_R1_P_69_7</strain>
    </source>
</reference>
<evidence type="ECO:0000256" key="8">
    <source>
        <dbReference type="ARBA" id="ARBA00049047"/>
    </source>
</evidence>
<name>A0A9D8KYC8_9GAMM</name>
<dbReference type="EMBL" id="JAFKMG010000251">
    <property type="protein sequence ID" value="MBN8798187.1"/>
    <property type="molecule type" value="Genomic_DNA"/>
</dbReference>
<keyword evidence="7" id="KW-0456">Lyase</keyword>
<keyword evidence="4" id="KW-0028">Amino-acid biosynthesis</keyword>
<feature type="non-terminal residue" evidence="9">
    <location>
        <position position="1"/>
    </location>
</feature>
<dbReference type="Proteomes" id="UP000664815">
    <property type="component" value="Unassembled WGS sequence"/>
</dbReference>
<evidence type="ECO:0000313" key="9">
    <source>
        <dbReference type="EMBL" id="MBN8798187.1"/>
    </source>
</evidence>
<dbReference type="GO" id="GO:0005829">
    <property type="term" value="C:cytosol"/>
    <property type="evidence" value="ECO:0007669"/>
    <property type="project" value="TreeGrafter"/>
</dbReference>
<protein>
    <recommendedName>
        <fullName evidence="3">tryptophan synthase</fullName>
        <ecNumber evidence="3">4.2.1.20</ecNumber>
    </recommendedName>
</protein>
<sequence length="117" mass="11575">ILLASPTSSQARLDGLCDAAQGYLYYVSFAGVTGASERLDSAAAGERLRLLRSRSTVPVVAGFGIKYASSAAAMAVDADGVVVGSALVAAMAEAGSAAEAVRAAGAFLAPLPQALDA</sequence>
<dbReference type="Pfam" id="PF00290">
    <property type="entry name" value="Trp_syntA"/>
    <property type="match status" value="1"/>
</dbReference>
<evidence type="ECO:0000256" key="4">
    <source>
        <dbReference type="ARBA" id="ARBA00022605"/>
    </source>
</evidence>
<organism evidence="9 10">
    <name type="scientific">Stenotrophomonas nitritireducens</name>
    <dbReference type="NCBI Taxonomy" id="83617"/>
    <lineage>
        <taxon>Bacteria</taxon>
        <taxon>Pseudomonadati</taxon>
        <taxon>Pseudomonadota</taxon>
        <taxon>Gammaproteobacteria</taxon>
        <taxon>Lysobacterales</taxon>
        <taxon>Lysobacteraceae</taxon>
        <taxon>Stenotrophomonas</taxon>
    </lineage>
</organism>
<evidence type="ECO:0000256" key="3">
    <source>
        <dbReference type="ARBA" id="ARBA00012043"/>
    </source>
</evidence>
<keyword evidence="5" id="KW-0822">Tryptophan biosynthesis</keyword>
<dbReference type="GO" id="GO:0004834">
    <property type="term" value="F:tryptophan synthase activity"/>
    <property type="evidence" value="ECO:0007669"/>
    <property type="project" value="UniProtKB-EC"/>
</dbReference>
<dbReference type="SUPFAM" id="SSF51366">
    <property type="entry name" value="Ribulose-phoshate binding barrel"/>
    <property type="match status" value="1"/>
</dbReference>
<gene>
    <name evidence="9" type="ORF">J0H45_02335</name>
</gene>
<comment type="subunit">
    <text evidence="2">Tetramer of two alpha and two beta chains.</text>
</comment>
<dbReference type="PANTHER" id="PTHR43406:SF1">
    <property type="entry name" value="TRYPTOPHAN SYNTHASE ALPHA CHAIN, CHLOROPLASTIC"/>
    <property type="match status" value="1"/>
</dbReference>
<dbReference type="InterPro" id="IPR013785">
    <property type="entry name" value="Aldolase_TIM"/>
</dbReference>
<comment type="caution">
    <text evidence="9">The sequence shown here is derived from an EMBL/GenBank/DDBJ whole genome shotgun (WGS) entry which is preliminary data.</text>
</comment>
<evidence type="ECO:0000256" key="6">
    <source>
        <dbReference type="ARBA" id="ARBA00023141"/>
    </source>
</evidence>
<evidence type="ECO:0000256" key="7">
    <source>
        <dbReference type="ARBA" id="ARBA00023239"/>
    </source>
</evidence>
<comment type="catalytic activity">
    <reaction evidence="8">
        <text>(1S,2R)-1-C-(indol-3-yl)glycerol 3-phosphate + L-serine = D-glyceraldehyde 3-phosphate + L-tryptophan + H2O</text>
        <dbReference type="Rhea" id="RHEA:10532"/>
        <dbReference type="ChEBI" id="CHEBI:15377"/>
        <dbReference type="ChEBI" id="CHEBI:33384"/>
        <dbReference type="ChEBI" id="CHEBI:57912"/>
        <dbReference type="ChEBI" id="CHEBI:58866"/>
        <dbReference type="ChEBI" id="CHEBI:59776"/>
        <dbReference type="EC" id="4.2.1.20"/>
    </reaction>
</comment>
<dbReference type="Gene3D" id="3.20.20.70">
    <property type="entry name" value="Aldolase class I"/>
    <property type="match status" value="1"/>
</dbReference>
<proteinExistence type="predicted"/>
<evidence type="ECO:0000256" key="5">
    <source>
        <dbReference type="ARBA" id="ARBA00022822"/>
    </source>
</evidence>
<dbReference type="AlphaFoldDB" id="A0A9D8KYC8"/>
<evidence type="ECO:0000256" key="2">
    <source>
        <dbReference type="ARBA" id="ARBA00011270"/>
    </source>
</evidence>
<dbReference type="PANTHER" id="PTHR43406">
    <property type="entry name" value="TRYPTOPHAN SYNTHASE, ALPHA CHAIN"/>
    <property type="match status" value="1"/>
</dbReference>
<keyword evidence="6" id="KW-0057">Aromatic amino acid biosynthesis</keyword>
<evidence type="ECO:0000256" key="1">
    <source>
        <dbReference type="ARBA" id="ARBA00004733"/>
    </source>
</evidence>
<dbReference type="EC" id="4.2.1.20" evidence="3"/>
<accession>A0A9D8KYC8</accession>
<dbReference type="InterPro" id="IPR011060">
    <property type="entry name" value="RibuloseP-bd_barrel"/>
</dbReference>